<name>A0A498NEG7_LABRO</name>
<gene>
    <name evidence="2" type="ORF">ROHU_005048</name>
    <name evidence="1" type="ORF">ROHU_026497</name>
</gene>
<evidence type="ECO:0000313" key="1">
    <source>
        <dbReference type="EMBL" id="RXN18026.1"/>
    </source>
</evidence>
<dbReference type="GO" id="GO:0003676">
    <property type="term" value="F:nucleic acid binding"/>
    <property type="evidence" value="ECO:0007669"/>
    <property type="project" value="InterPro"/>
</dbReference>
<dbReference type="InterPro" id="IPR036397">
    <property type="entry name" value="RNaseH_sf"/>
</dbReference>
<dbReference type="Proteomes" id="UP000290572">
    <property type="component" value="Unassembled WGS sequence"/>
</dbReference>
<dbReference type="EMBL" id="QBIY01012729">
    <property type="protein sequence ID" value="RXN18026.1"/>
    <property type="molecule type" value="Genomic_DNA"/>
</dbReference>
<dbReference type="PANTHER" id="PTHR37984:SF15">
    <property type="entry name" value="INTEGRASE CATALYTIC DOMAIN-CONTAINING PROTEIN"/>
    <property type="match status" value="1"/>
</dbReference>
<evidence type="ECO:0000313" key="3">
    <source>
        <dbReference type="Proteomes" id="UP000290572"/>
    </source>
</evidence>
<reference evidence="2 3" key="1">
    <citation type="submission" date="2018-03" db="EMBL/GenBank/DDBJ databases">
        <title>Draft genome sequence of Rohu Carp (Labeo rohita).</title>
        <authorList>
            <person name="Das P."/>
            <person name="Kushwaha B."/>
            <person name="Joshi C.G."/>
            <person name="Kumar D."/>
            <person name="Nagpure N.S."/>
            <person name="Sahoo L."/>
            <person name="Das S.P."/>
            <person name="Bit A."/>
            <person name="Patnaik S."/>
            <person name="Meher P.K."/>
            <person name="Jayasankar P."/>
            <person name="Koringa P.G."/>
            <person name="Patel N.V."/>
            <person name="Hinsu A.T."/>
            <person name="Kumar R."/>
            <person name="Pandey M."/>
            <person name="Agarwal S."/>
            <person name="Srivastava S."/>
            <person name="Singh M."/>
            <person name="Iquebal M.A."/>
            <person name="Jaiswal S."/>
            <person name="Angadi U.B."/>
            <person name="Kumar N."/>
            <person name="Raza M."/>
            <person name="Shah T.M."/>
            <person name="Rai A."/>
            <person name="Jena J.K."/>
        </authorList>
    </citation>
    <scope>NUCLEOTIDE SEQUENCE [LARGE SCALE GENOMIC DNA]</scope>
    <source>
        <strain evidence="2">DASCIFA01</strain>
        <tissue evidence="2">Testis</tissue>
    </source>
</reference>
<dbReference type="PANTHER" id="PTHR37984">
    <property type="entry name" value="PROTEIN CBG26694"/>
    <property type="match status" value="1"/>
</dbReference>
<dbReference type="EMBL" id="QBIY01011602">
    <property type="protein sequence ID" value="RXN30276.1"/>
    <property type="molecule type" value="Genomic_DNA"/>
</dbReference>
<sequence length="136" mass="15318">MDAQVKTAIKSCNTCQSHDKTAVVRTPPLQPVPLPNGAWEKLAIDIVGPFDSAPADCRFAVTLVDYFSKWPEIAFMPQEESGIQDMANFDYDCTMQPVSVAQPERQVRIVSAVILFPTKMFVLFDSFMEVNKMNRR</sequence>
<dbReference type="InterPro" id="IPR050951">
    <property type="entry name" value="Retrovirus_Pol_polyprotein"/>
</dbReference>
<keyword evidence="3" id="KW-1185">Reference proteome</keyword>
<protein>
    <submittedName>
        <fullName evidence="2">Zf-H2C2 and rve domain containing</fullName>
    </submittedName>
</protein>
<evidence type="ECO:0000313" key="2">
    <source>
        <dbReference type="EMBL" id="RXN30276.1"/>
    </source>
</evidence>
<accession>A0A498NEG7</accession>
<dbReference type="AlphaFoldDB" id="A0A498NEG7"/>
<organism evidence="2 3">
    <name type="scientific">Labeo rohita</name>
    <name type="common">Indian major carp</name>
    <name type="synonym">Cyprinus rohita</name>
    <dbReference type="NCBI Taxonomy" id="84645"/>
    <lineage>
        <taxon>Eukaryota</taxon>
        <taxon>Metazoa</taxon>
        <taxon>Chordata</taxon>
        <taxon>Craniata</taxon>
        <taxon>Vertebrata</taxon>
        <taxon>Euteleostomi</taxon>
        <taxon>Actinopterygii</taxon>
        <taxon>Neopterygii</taxon>
        <taxon>Teleostei</taxon>
        <taxon>Ostariophysi</taxon>
        <taxon>Cypriniformes</taxon>
        <taxon>Cyprinidae</taxon>
        <taxon>Labeoninae</taxon>
        <taxon>Labeonini</taxon>
        <taxon>Labeo</taxon>
    </lineage>
</organism>
<comment type="caution">
    <text evidence="2">The sequence shown here is derived from an EMBL/GenBank/DDBJ whole genome shotgun (WGS) entry which is preliminary data.</text>
</comment>
<dbReference type="STRING" id="84645.A0A498NEG7"/>
<proteinExistence type="predicted"/>
<dbReference type="Gene3D" id="3.30.420.10">
    <property type="entry name" value="Ribonuclease H-like superfamily/Ribonuclease H"/>
    <property type="match status" value="1"/>
</dbReference>